<evidence type="ECO:0008006" key="3">
    <source>
        <dbReference type="Google" id="ProtNLM"/>
    </source>
</evidence>
<protein>
    <recommendedName>
        <fullName evidence="3">PD-(D/E)XK nuclease superfamily protein</fullName>
    </recommendedName>
</protein>
<proteinExistence type="predicted"/>
<name>A0ABS7DMG3_9FIRM</name>
<sequence>MIFLDVFKNCLEDIRQDYCNFHFYCERDFVWTVQKYIQKYMDHDRLPYKVFNDFPIESGEKRSKSVDIAVIANNCNDKDILIGKAQAEFVIEFKFEPSKMRKDEICVHKLPVVEWSGVLIDIDRIHRFVENKKAKCGVAILIDEFGRHKTSHHILKSSTWIDWGNCNSEQLNVSVLYTEVE</sequence>
<evidence type="ECO:0000313" key="1">
    <source>
        <dbReference type="EMBL" id="MBW7572478.1"/>
    </source>
</evidence>
<comment type="caution">
    <text evidence="1">The sequence shown here is derived from an EMBL/GenBank/DDBJ whole genome shotgun (WGS) entry which is preliminary data.</text>
</comment>
<dbReference type="Proteomes" id="UP000719942">
    <property type="component" value="Unassembled WGS sequence"/>
</dbReference>
<organism evidence="1 2">
    <name type="scientific">Caproiciproducens faecalis</name>
    <dbReference type="NCBI Taxonomy" id="2820301"/>
    <lineage>
        <taxon>Bacteria</taxon>
        <taxon>Bacillati</taxon>
        <taxon>Bacillota</taxon>
        <taxon>Clostridia</taxon>
        <taxon>Eubacteriales</taxon>
        <taxon>Acutalibacteraceae</taxon>
        <taxon>Caproiciproducens</taxon>
    </lineage>
</organism>
<accession>A0ABS7DMG3</accession>
<gene>
    <name evidence="1" type="ORF">J5W02_06590</name>
</gene>
<evidence type="ECO:0000313" key="2">
    <source>
        <dbReference type="Proteomes" id="UP000719942"/>
    </source>
</evidence>
<dbReference type="EMBL" id="JAGFNZ010000002">
    <property type="protein sequence ID" value="MBW7572478.1"/>
    <property type="molecule type" value="Genomic_DNA"/>
</dbReference>
<keyword evidence="2" id="KW-1185">Reference proteome</keyword>
<reference evidence="1 2" key="1">
    <citation type="submission" date="2021-03" db="EMBL/GenBank/DDBJ databases">
        <title>Caproiciproducens sp. nov. isolated from feces of cow.</title>
        <authorList>
            <person name="Choi J.-Y."/>
        </authorList>
    </citation>
    <scope>NUCLEOTIDE SEQUENCE [LARGE SCALE GENOMIC DNA]</scope>
    <source>
        <strain evidence="1 2">AGMB10547</strain>
    </source>
</reference>
<dbReference type="RefSeq" id="WP_219964881.1">
    <property type="nucleotide sequence ID" value="NZ_JAGFNZ010000002.1"/>
</dbReference>